<proteinExistence type="predicted"/>
<feature type="compositionally biased region" description="Basic and acidic residues" evidence="1">
    <location>
        <begin position="430"/>
        <end position="441"/>
    </location>
</feature>
<organism evidence="3 4">
    <name type="scientific">Chara braunii</name>
    <name type="common">Braun's stonewort</name>
    <dbReference type="NCBI Taxonomy" id="69332"/>
    <lineage>
        <taxon>Eukaryota</taxon>
        <taxon>Viridiplantae</taxon>
        <taxon>Streptophyta</taxon>
        <taxon>Charophyceae</taxon>
        <taxon>Charales</taxon>
        <taxon>Characeae</taxon>
        <taxon>Chara</taxon>
    </lineage>
</organism>
<comment type="caution">
    <text evidence="3">The sequence shown here is derived from an EMBL/GenBank/DDBJ whole genome shotgun (WGS) entry which is preliminary data.</text>
</comment>
<keyword evidence="4" id="KW-1185">Reference proteome</keyword>
<dbReference type="Proteomes" id="UP000265515">
    <property type="component" value="Unassembled WGS sequence"/>
</dbReference>
<dbReference type="InterPro" id="IPR012337">
    <property type="entry name" value="RNaseH-like_sf"/>
</dbReference>
<dbReference type="AlphaFoldDB" id="A0A388LC06"/>
<dbReference type="EMBL" id="BFEA01000326">
    <property type="protein sequence ID" value="GBG79723.1"/>
    <property type="molecule type" value="Genomic_DNA"/>
</dbReference>
<evidence type="ECO:0000313" key="3">
    <source>
        <dbReference type="EMBL" id="GBG79723.1"/>
    </source>
</evidence>
<feature type="region of interest" description="Disordered" evidence="1">
    <location>
        <begin position="1"/>
        <end position="22"/>
    </location>
</feature>
<feature type="compositionally biased region" description="Low complexity" evidence="1">
    <location>
        <begin position="917"/>
        <end position="937"/>
    </location>
</feature>
<dbReference type="Pfam" id="PF04937">
    <property type="entry name" value="DUF659"/>
    <property type="match status" value="1"/>
</dbReference>
<sequence length="1127" mass="122927">MAPKRRNGEGEGSQEPFKPVSSEEQRETIARCCIFKYLTKGQTLDSCKGNYKMKCNFCNKPPFQGSQSRGADHFAKGRCPRVTPEGGGGWQGRRALRRRRLCRRRGENCLTRATGRGSKGGRRRRGCGGVRSIPARGGFREPRAGCQPTGHVAMDGRGKRRADTAPTASAPEPKRLKQVRLDEVYGPEWQATFDHLFVQWWYISGIPFETARMAEYGALSQHVLNMPRGVKPALPQFRRIAGNEIQEERLHIADKLRDIRGQMDHTGVTILIDGRKSLNFEPIINFLAVGQSGAFLYTTVRREGVDAETADVVLRRWKKVFEDFGAKKINAICTDSASVYVAAGRALRDDPDPDIRRIPWLPCSVHCCNLMLSDMVKDKTWAIELLTRARAVVHFIMSHGSDLALFRIYSARADRDTRGGRVSGSTASGEEARGRGRRGREFTQQKKVAEMTLEYICTHTGFDRRGERYRLVRQQLYDFHSRGPRYDWGGDDGTGDEDLCQGVDETQAIADCWVLHGGCAPELCSIATRLMYTWVCASPAQRNWALDERIHEKRHNGLDFMKLTEMVEMCANKKLLTCRARRRGLVLPWGDVEEGLDDVPEPHRSGTLPPGSLTDAEIKRQARKVHVFRSRQWNALAMALSIPRPHITGGRMLTPAGVLTTLGRITAPLLQLLWVRACLCLHLVRSLWVDGRLVLNLLVVQLDMSRAYVVEAVTAARLAAESRHASHVTGTVDGHNGDDDDTRVGLDDTFGDGIARRRDDDEGDGDDVAVTADAGGLPVCDGTDEDRQLDVAHVALTDALKHRPEVEDVVPDRIEEDMDPDGAVRTAPVGAPAVTVSPLEHHAAGIDPLMGRSRHILQRLWKVVPLSSLLPVSPSLPSGVSGDDARSMEMADLFEQLTGQRVIEPGGVSWGAGSAGAGARPRSPGAVSGRRGESGASVVGGGAGRTVAIAQPTLSGASVGGGDAAAAAATPQGRGHVEASPSPSSKGKGKSVSWSDISRVTKKLKDAMPGVTGERRDRGGRLSEMFADAAGWVRKGDRLEHPRAGSSSVVDGQGRTMVAPPSRPPTARAAHRDGQRPPKGRSSTRAPAVGRLPHPFSEDIVNPTTLPSSRGGCLSTAHRILEEEPRL</sequence>
<dbReference type="SUPFAM" id="SSF53098">
    <property type="entry name" value="Ribonuclease H-like"/>
    <property type="match status" value="1"/>
</dbReference>
<dbReference type="InterPro" id="IPR007021">
    <property type="entry name" value="DUF659"/>
</dbReference>
<feature type="region of interest" description="Disordered" evidence="1">
    <location>
        <begin position="416"/>
        <end position="441"/>
    </location>
</feature>
<dbReference type="PANTHER" id="PTHR32166">
    <property type="entry name" value="OSJNBA0013A04.12 PROTEIN"/>
    <property type="match status" value="1"/>
</dbReference>
<feature type="compositionally biased region" description="Low complexity" evidence="1">
    <location>
        <begin position="964"/>
        <end position="995"/>
    </location>
</feature>
<accession>A0A388LC06</accession>
<feature type="domain" description="DUF659" evidence="2">
    <location>
        <begin position="235"/>
        <end position="391"/>
    </location>
</feature>
<dbReference type="PANTHER" id="PTHR32166:SF81">
    <property type="entry name" value="OS06G0658400 PROTEIN"/>
    <property type="match status" value="1"/>
</dbReference>
<reference evidence="3 4" key="1">
    <citation type="journal article" date="2018" name="Cell">
        <title>The Chara Genome: Secondary Complexity and Implications for Plant Terrestrialization.</title>
        <authorList>
            <person name="Nishiyama T."/>
            <person name="Sakayama H."/>
            <person name="Vries J.D."/>
            <person name="Buschmann H."/>
            <person name="Saint-Marcoux D."/>
            <person name="Ullrich K.K."/>
            <person name="Haas F.B."/>
            <person name="Vanderstraeten L."/>
            <person name="Becker D."/>
            <person name="Lang D."/>
            <person name="Vosolsobe S."/>
            <person name="Rombauts S."/>
            <person name="Wilhelmsson P.K.I."/>
            <person name="Janitza P."/>
            <person name="Kern R."/>
            <person name="Heyl A."/>
            <person name="Rumpler F."/>
            <person name="Villalobos L.I.A.C."/>
            <person name="Clay J.M."/>
            <person name="Skokan R."/>
            <person name="Toyoda A."/>
            <person name="Suzuki Y."/>
            <person name="Kagoshima H."/>
            <person name="Schijlen E."/>
            <person name="Tajeshwar N."/>
            <person name="Catarino B."/>
            <person name="Hetherington A.J."/>
            <person name="Saltykova A."/>
            <person name="Bonnot C."/>
            <person name="Breuninger H."/>
            <person name="Symeonidi A."/>
            <person name="Radhakrishnan G.V."/>
            <person name="Van Nieuwerburgh F."/>
            <person name="Deforce D."/>
            <person name="Chang C."/>
            <person name="Karol K.G."/>
            <person name="Hedrich R."/>
            <person name="Ulvskov P."/>
            <person name="Glockner G."/>
            <person name="Delwiche C.F."/>
            <person name="Petrasek J."/>
            <person name="Van de Peer Y."/>
            <person name="Friml J."/>
            <person name="Beilby M."/>
            <person name="Dolan L."/>
            <person name="Kohara Y."/>
            <person name="Sugano S."/>
            <person name="Fujiyama A."/>
            <person name="Delaux P.-M."/>
            <person name="Quint M."/>
            <person name="TheiBen G."/>
            <person name="Hagemann M."/>
            <person name="Harholt J."/>
            <person name="Dunand C."/>
            <person name="Zachgo S."/>
            <person name="Langdale J."/>
            <person name="Maumus F."/>
            <person name="Straeten D.V.D."/>
            <person name="Gould S.B."/>
            <person name="Rensing S.A."/>
        </authorList>
    </citation>
    <scope>NUCLEOTIDE SEQUENCE [LARGE SCALE GENOMIC DNA]</scope>
    <source>
        <strain evidence="3 4">S276</strain>
    </source>
</reference>
<evidence type="ECO:0000313" key="4">
    <source>
        <dbReference type="Proteomes" id="UP000265515"/>
    </source>
</evidence>
<feature type="region of interest" description="Disordered" evidence="1">
    <location>
        <begin position="1037"/>
        <end position="1127"/>
    </location>
</feature>
<evidence type="ECO:0000259" key="2">
    <source>
        <dbReference type="Pfam" id="PF04937"/>
    </source>
</evidence>
<dbReference type="Gramene" id="GBG79723">
    <property type="protein sequence ID" value="GBG79723"/>
    <property type="gene ID" value="CBR_g29987"/>
</dbReference>
<feature type="region of interest" description="Disordered" evidence="1">
    <location>
        <begin position="113"/>
        <end position="172"/>
    </location>
</feature>
<evidence type="ECO:0000256" key="1">
    <source>
        <dbReference type="SAM" id="MobiDB-lite"/>
    </source>
</evidence>
<protein>
    <recommendedName>
        <fullName evidence="2">DUF659 domain-containing protein</fullName>
    </recommendedName>
</protein>
<name>A0A388LC06_CHABU</name>
<gene>
    <name evidence="3" type="ORF">CBR_g29987</name>
</gene>
<feature type="region of interest" description="Disordered" evidence="1">
    <location>
        <begin position="906"/>
        <end position="941"/>
    </location>
</feature>
<feature type="compositionally biased region" description="Basic and acidic residues" evidence="1">
    <location>
        <begin position="154"/>
        <end position="163"/>
    </location>
</feature>
<feature type="region of interest" description="Disordered" evidence="1">
    <location>
        <begin position="958"/>
        <end position="1019"/>
    </location>
</feature>